<accession>A0A2H5PHR1</accession>
<evidence type="ECO:0000256" key="4">
    <source>
        <dbReference type="ARBA" id="ARBA00022837"/>
    </source>
</evidence>
<dbReference type="InterPro" id="IPR018247">
    <property type="entry name" value="EF_Hand_1_Ca_BS"/>
</dbReference>
<evidence type="ECO:0000313" key="8">
    <source>
        <dbReference type="EMBL" id="GAY51907.1"/>
    </source>
</evidence>
<keyword evidence="2" id="KW-0479">Metal-binding</keyword>
<dbReference type="PANTHER" id="PTHR10891">
    <property type="entry name" value="EF-HAND CALCIUM-BINDING DOMAIN CONTAINING PROTEIN"/>
    <property type="match status" value="1"/>
</dbReference>
<dbReference type="AlphaFoldDB" id="A0A2H5PHR1"/>
<evidence type="ECO:0000256" key="2">
    <source>
        <dbReference type="ARBA" id="ARBA00022723"/>
    </source>
</evidence>
<dbReference type="InterPro" id="IPR039647">
    <property type="entry name" value="EF_hand_pair_protein_CML-like"/>
</dbReference>
<reference evidence="8 9" key="1">
    <citation type="journal article" date="2017" name="Front. Genet.">
        <title>Draft sequencing of the heterozygous diploid genome of Satsuma (Citrus unshiu Marc.) using a hybrid assembly approach.</title>
        <authorList>
            <person name="Shimizu T."/>
            <person name="Tanizawa Y."/>
            <person name="Mochizuki T."/>
            <person name="Nagasaki H."/>
            <person name="Yoshioka T."/>
            <person name="Toyoda A."/>
            <person name="Fujiyama A."/>
            <person name="Kaminuma E."/>
            <person name="Nakamura Y."/>
        </authorList>
    </citation>
    <scope>NUCLEOTIDE SEQUENCE [LARGE SCALE GENOMIC DNA]</scope>
    <source>
        <strain evidence="9">cv. Miyagawa wase</strain>
    </source>
</reference>
<feature type="region of interest" description="Disordered" evidence="5">
    <location>
        <begin position="62"/>
        <end position="87"/>
    </location>
</feature>
<feature type="domain" description="EF-hand" evidence="7">
    <location>
        <begin position="87"/>
        <end position="122"/>
    </location>
</feature>
<dbReference type="InterPro" id="IPR002048">
    <property type="entry name" value="EF_hand_dom"/>
</dbReference>
<keyword evidence="9" id="KW-1185">Reference proteome</keyword>
<dbReference type="SUPFAM" id="SSF47473">
    <property type="entry name" value="EF-hand"/>
    <property type="match status" value="1"/>
</dbReference>
<feature type="signal peptide" evidence="6">
    <location>
        <begin position="1"/>
        <end position="23"/>
    </location>
</feature>
<dbReference type="InterPro" id="IPR011992">
    <property type="entry name" value="EF-hand-dom_pair"/>
</dbReference>
<feature type="domain" description="EF-hand" evidence="7">
    <location>
        <begin position="160"/>
        <end position="195"/>
    </location>
</feature>
<keyword evidence="3" id="KW-0677">Repeat</keyword>
<dbReference type="CDD" id="cd00051">
    <property type="entry name" value="EFh"/>
    <property type="match status" value="2"/>
</dbReference>
<feature type="domain" description="EF-hand" evidence="7">
    <location>
        <begin position="123"/>
        <end position="158"/>
    </location>
</feature>
<comment type="caution">
    <text evidence="8">The sequence shown here is derived from an EMBL/GenBank/DDBJ whole genome shotgun (WGS) entry which is preliminary data.</text>
</comment>
<dbReference type="Pfam" id="PF13499">
    <property type="entry name" value="EF-hand_7"/>
    <property type="match status" value="2"/>
</dbReference>
<evidence type="ECO:0000256" key="1">
    <source>
        <dbReference type="ARBA" id="ARBA00003291"/>
    </source>
</evidence>
<dbReference type="EMBL" id="BDQV01000075">
    <property type="protein sequence ID" value="GAY51907.1"/>
    <property type="molecule type" value="Genomic_DNA"/>
</dbReference>
<keyword evidence="6" id="KW-0732">Signal</keyword>
<dbReference type="PROSITE" id="PS00018">
    <property type="entry name" value="EF_HAND_1"/>
    <property type="match status" value="4"/>
</dbReference>
<feature type="chain" id="PRO_5014124706" description="EF-hand domain-containing protein" evidence="6">
    <location>
        <begin position="24"/>
        <end position="232"/>
    </location>
</feature>
<name>A0A2H5PHR1_CITUN</name>
<dbReference type="GO" id="GO:0005737">
    <property type="term" value="C:cytoplasm"/>
    <property type="evidence" value="ECO:0007669"/>
    <property type="project" value="UniProtKB-ARBA"/>
</dbReference>
<organism evidence="8 9">
    <name type="scientific">Citrus unshiu</name>
    <name type="common">Satsuma mandarin</name>
    <name type="synonym">Citrus nobilis var. unshiu</name>
    <dbReference type="NCBI Taxonomy" id="55188"/>
    <lineage>
        <taxon>Eukaryota</taxon>
        <taxon>Viridiplantae</taxon>
        <taxon>Streptophyta</taxon>
        <taxon>Embryophyta</taxon>
        <taxon>Tracheophyta</taxon>
        <taxon>Spermatophyta</taxon>
        <taxon>Magnoliopsida</taxon>
        <taxon>eudicotyledons</taxon>
        <taxon>Gunneridae</taxon>
        <taxon>Pentapetalae</taxon>
        <taxon>rosids</taxon>
        <taxon>malvids</taxon>
        <taxon>Sapindales</taxon>
        <taxon>Rutaceae</taxon>
        <taxon>Aurantioideae</taxon>
        <taxon>Citrus</taxon>
    </lineage>
</organism>
<dbReference type="SMART" id="SM00054">
    <property type="entry name" value="EFh"/>
    <property type="match status" value="4"/>
</dbReference>
<sequence length="232" mass="26695">MHFNFSTKDIFFMLLLCIWPVTSVSEVIPAFEHLCLRCKILSSFEMSKVSFLNFYNGLSRKPSVKSTPKESMPKERQNSSVPRASRSNVQEMRQVFDKFDTNKDGKISQDEYNSALNVLGKGISKAEMAKSFRFIDTDKDGYIDFKEFIEMMHDMGDNRVKKNDIQAAFQLFDLNGDKKISAEELMEVLRKMGEKYSLDSCRKMIRGVDADGDGLIDMDEFMTMMTRNVKVA</sequence>
<protein>
    <recommendedName>
        <fullName evidence="7">EF-hand domain-containing protein</fullName>
    </recommendedName>
</protein>
<feature type="compositionally biased region" description="Polar residues" evidence="5">
    <location>
        <begin position="78"/>
        <end position="87"/>
    </location>
</feature>
<dbReference type="GO" id="GO:0005509">
    <property type="term" value="F:calcium ion binding"/>
    <property type="evidence" value="ECO:0007669"/>
    <property type="project" value="InterPro"/>
</dbReference>
<proteinExistence type="predicted"/>
<dbReference type="PROSITE" id="PS50222">
    <property type="entry name" value="EF_HAND_2"/>
    <property type="match status" value="4"/>
</dbReference>
<evidence type="ECO:0000313" key="9">
    <source>
        <dbReference type="Proteomes" id="UP000236630"/>
    </source>
</evidence>
<dbReference type="Proteomes" id="UP000236630">
    <property type="component" value="Unassembled WGS sequence"/>
</dbReference>
<keyword evidence="4" id="KW-0106">Calcium</keyword>
<dbReference type="STRING" id="55188.A0A2H5PHR1"/>
<evidence type="ECO:0000256" key="5">
    <source>
        <dbReference type="SAM" id="MobiDB-lite"/>
    </source>
</evidence>
<dbReference type="Gene3D" id="1.10.238.10">
    <property type="entry name" value="EF-hand"/>
    <property type="match status" value="2"/>
</dbReference>
<feature type="compositionally biased region" description="Basic and acidic residues" evidence="5">
    <location>
        <begin position="67"/>
        <end position="77"/>
    </location>
</feature>
<evidence type="ECO:0000256" key="6">
    <source>
        <dbReference type="SAM" id="SignalP"/>
    </source>
</evidence>
<evidence type="ECO:0000256" key="3">
    <source>
        <dbReference type="ARBA" id="ARBA00022737"/>
    </source>
</evidence>
<evidence type="ECO:0000259" key="7">
    <source>
        <dbReference type="PROSITE" id="PS50222"/>
    </source>
</evidence>
<dbReference type="FunFam" id="1.10.238.10:FF:000089">
    <property type="entry name" value="calmodulin-like protein 3"/>
    <property type="match status" value="1"/>
</dbReference>
<comment type="function">
    <text evidence="1">Potential calcium sensor.</text>
</comment>
<gene>
    <name evidence="8" type="ORF">CUMW_137900</name>
</gene>
<feature type="domain" description="EF-hand" evidence="7">
    <location>
        <begin position="196"/>
        <end position="231"/>
    </location>
</feature>